<name>A0A7W5JY78_9ACTN</name>
<dbReference type="InterPro" id="IPR025559">
    <property type="entry name" value="Eis_dom"/>
</dbReference>
<dbReference type="PROSITE" id="PS51186">
    <property type="entry name" value="GNAT"/>
    <property type="match status" value="1"/>
</dbReference>
<dbReference type="SUPFAM" id="SSF55729">
    <property type="entry name" value="Acyl-CoA N-acyltransferases (Nat)"/>
    <property type="match status" value="1"/>
</dbReference>
<dbReference type="EMBL" id="JACHZG010000001">
    <property type="protein sequence ID" value="MBB3328513.1"/>
    <property type="molecule type" value="Genomic_DNA"/>
</dbReference>
<gene>
    <name evidence="3" type="ORF">FHX39_003457</name>
</gene>
<evidence type="ECO:0000256" key="1">
    <source>
        <dbReference type="SAM" id="MobiDB-lite"/>
    </source>
</evidence>
<accession>A0A7W5JY78</accession>
<sequence length="395" mass="41644">MSEEVRRLGPEDATASQRLGWEAFGVPSGDPEPPEAEQPGWRGWGVFREGRLVAQAADREYDAWFGGRVLPLAGVADVTVAAEARGAGVLGPLLRAMLEGARDRGAVVSTLFPTAPRIYRRAGYETVATMRWVDVPSSALSALPPAPVVELRRAGAEDVERLRALYAGWASGLDGPLTRTGVSFPATDAELVGATTGTTLASDAAGNPLGYASWVRGSGKVGEPDLLVRDLVAVRGDAYAALLRMLGSFASVAATVRLRTTGDDLLRLMIPTADWTPRHENLYMLKVLDVEAAFTGARCAPGLALRSGFTVTDDVLGTVDGSYAVVAEGGSVRCFRAPAVDDRTLDPRALALLVTGAAPCRDLRTLGLLTGGDPGQDADWDALVAGRVRGVLDYF</sequence>
<feature type="compositionally biased region" description="Basic and acidic residues" evidence="1">
    <location>
        <begin position="1"/>
        <end position="10"/>
    </location>
</feature>
<proteinExistence type="predicted"/>
<keyword evidence="4" id="KW-1185">Reference proteome</keyword>
<dbReference type="InterPro" id="IPR000182">
    <property type="entry name" value="GNAT_dom"/>
</dbReference>
<dbReference type="GO" id="GO:0034069">
    <property type="term" value="F:aminoglycoside N-acetyltransferase activity"/>
    <property type="evidence" value="ECO:0007669"/>
    <property type="project" value="TreeGrafter"/>
</dbReference>
<organism evidence="3 4">
    <name type="scientific">Microlunatus antarcticus</name>
    <dbReference type="NCBI Taxonomy" id="53388"/>
    <lineage>
        <taxon>Bacteria</taxon>
        <taxon>Bacillati</taxon>
        <taxon>Actinomycetota</taxon>
        <taxon>Actinomycetes</taxon>
        <taxon>Propionibacteriales</taxon>
        <taxon>Propionibacteriaceae</taxon>
        <taxon>Microlunatus</taxon>
    </lineage>
</organism>
<dbReference type="Pfam" id="PF13527">
    <property type="entry name" value="Acetyltransf_9"/>
    <property type="match status" value="1"/>
</dbReference>
<feature type="domain" description="N-acetyltransferase" evidence="2">
    <location>
        <begin position="3"/>
        <end position="147"/>
    </location>
</feature>
<evidence type="ECO:0000313" key="3">
    <source>
        <dbReference type="EMBL" id="MBB3328513.1"/>
    </source>
</evidence>
<dbReference type="Proteomes" id="UP000565572">
    <property type="component" value="Unassembled WGS sequence"/>
</dbReference>
<keyword evidence="3" id="KW-0808">Transferase</keyword>
<protein>
    <submittedName>
        <fullName evidence="3">Putative acetyltransferase</fullName>
    </submittedName>
</protein>
<dbReference type="Pfam" id="PF13530">
    <property type="entry name" value="SCP2_2"/>
    <property type="match status" value="1"/>
</dbReference>
<dbReference type="Gene3D" id="3.30.1050.10">
    <property type="entry name" value="SCP2 sterol-binding domain"/>
    <property type="match status" value="1"/>
</dbReference>
<evidence type="ECO:0000313" key="4">
    <source>
        <dbReference type="Proteomes" id="UP000565572"/>
    </source>
</evidence>
<feature type="region of interest" description="Disordered" evidence="1">
    <location>
        <begin position="1"/>
        <end position="41"/>
    </location>
</feature>
<reference evidence="3 4" key="1">
    <citation type="submission" date="2020-08" db="EMBL/GenBank/DDBJ databases">
        <title>Sequencing the genomes of 1000 actinobacteria strains.</title>
        <authorList>
            <person name="Klenk H.-P."/>
        </authorList>
    </citation>
    <scope>NUCLEOTIDE SEQUENCE [LARGE SCALE GENOMIC DNA]</scope>
    <source>
        <strain evidence="3 4">DSM 11053</strain>
    </source>
</reference>
<dbReference type="InterPro" id="IPR051554">
    <property type="entry name" value="Acetyltransferase_Eis"/>
</dbReference>
<dbReference type="PANTHER" id="PTHR37817">
    <property type="entry name" value="N-ACETYLTRANSFERASE EIS"/>
    <property type="match status" value="1"/>
</dbReference>
<dbReference type="InterPro" id="IPR041380">
    <property type="entry name" value="Acetyltransf_17"/>
</dbReference>
<dbReference type="PANTHER" id="PTHR37817:SF1">
    <property type="entry name" value="N-ACETYLTRANSFERASE EIS"/>
    <property type="match status" value="1"/>
</dbReference>
<dbReference type="SUPFAM" id="SSF55718">
    <property type="entry name" value="SCP-like"/>
    <property type="match status" value="1"/>
</dbReference>
<dbReference type="InterPro" id="IPR036527">
    <property type="entry name" value="SCP2_sterol-bd_dom_sf"/>
</dbReference>
<dbReference type="Pfam" id="PF17668">
    <property type="entry name" value="Acetyltransf_17"/>
    <property type="match status" value="1"/>
</dbReference>
<dbReference type="RefSeq" id="WP_183340417.1">
    <property type="nucleotide sequence ID" value="NZ_JACHZG010000001.1"/>
</dbReference>
<dbReference type="AlphaFoldDB" id="A0A7W5JY78"/>
<dbReference type="InterPro" id="IPR016181">
    <property type="entry name" value="Acyl_CoA_acyltransferase"/>
</dbReference>
<evidence type="ECO:0000259" key="2">
    <source>
        <dbReference type="PROSITE" id="PS51186"/>
    </source>
</evidence>
<dbReference type="Gene3D" id="3.40.630.30">
    <property type="match status" value="2"/>
</dbReference>
<comment type="caution">
    <text evidence="3">The sequence shown here is derived from an EMBL/GenBank/DDBJ whole genome shotgun (WGS) entry which is preliminary data.</text>
</comment>
<dbReference type="GO" id="GO:0030649">
    <property type="term" value="P:aminoglycoside antibiotic catabolic process"/>
    <property type="evidence" value="ECO:0007669"/>
    <property type="project" value="TreeGrafter"/>
</dbReference>